<protein>
    <submittedName>
        <fullName evidence="4">VSP</fullName>
    </submittedName>
</protein>
<dbReference type="PANTHER" id="PTHR23275:SF100">
    <property type="entry name" value="EGF-LIKE DOMAIN-CONTAINING PROTEIN"/>
    <property type="match status" value="1"/>
</dbReference>
<feature type="transmembrane region" description="Helical" evidence="1">
    <location>
        <begin position="1892"/>
        <end position="1916"/>
    </location>
</feature>
<feature type="domain" description="EGF-like" evidence="3">
    <location>
        <begin position="284"/>
        <end position="330"/>
    </location>
</feature>
<feature type="chain" id="PRO_5024966957" evidence="2">
    <location>
        <begin position="17"/>
        <end position="1921"/>
    </location>
</feature>
<feature type="domain" description="EGF-like" evidence="3">
    <location>
        <begin position="959"/>
        <end position="1005"/>
    </location>
</feature>
<feature type="domain" description="EGF-like" evidence="3">
    <location>
        <begin position="584"/>
        <end position="630"/>
    </location>
</feature>
<name>A0A644F945_GIAIC</name>
<feature type="domain" description="EGF-like" evidence="3">
    <location>
        <begin position="359"/>
        <end position="405"/>
    </location>
</feature>
<keyword evidence="1" id="KW-0472">Membrane</keyword>
<dbReference type="Proteomes" id="UP000001548">
    <property type="component" value="Unassembled WGS sequence"/>
</dbReference>
<accession>A0A644F945</accession>
<evidence type="ECO:0000256" key="2">
    <source>
        <dbReference type="SAM" id="SignalP"/>
    </source>
</evidence>
<feature type="domain" description="EGF-like" evidence="3">
    <location>
        <begin position="209"/>
        <end position="255"/>
    </location>
</feature>
<feature type="domain" description="EGF-like" evidence="3">
    <location>
        <begin position="659"/>
        <end position="705"/>
    </location>
</feature>
<dbReference type="SUPFAM" id="SSF57184">
    <property type="entry name" value="Growth factor receptor domain"/>
    <property type="match status" value="3"/>
</dbReference>
<comment type="caution">
    <text evidence="4">The sequence shown here is derived from an EMBL/GenBank/DDBJ whole genome shotgun (WGS) entry which is preliminary data.</text>
</comment>
<evidence type="ECO:0000256" key="1">
    <source>
        <dbReference type="SAM" id="Phobius"/>
    </source>
</evidence>
<dbReference type="InterPro" id="IPR006212">
    <property type="entry name" value="Furin_repeat"/>
</dbReference>
<dbReference type="SMART" id="SM00261">
    <property type="entry name" value="FU"/>
    <property type="match status" value="24"/>
</dbReference>
<sequence>MLLGLLLFCTVARANCKAGNTPSANGQTCVPNADQCEDPLTTAGCATCTGTGSAQTCLTCSSSKKVRPDKKGCIASCPPSVTTENSGVCECTPGNKPSSDGTTCVPNADQCEDPLTTAGCATCTGTGSAQTCLTCSSSKKVRPDKKGCIASCPPSVTTENSGVCECTPGNKPSSDGTTCVPNADQCEDPLTTAGCATCTGTGSAQTCLTCSSSKKVRPDKKGCIASCPPSVTTENSGVCECTPGNKPSSDGTTCVPNADQCEDPLTTAGCATCTGTGSAQTCLTCSSSKKVRPDKKGCIASCPPSVTTENSGVCECTPGNKPSSDGTTCVPNADQCEDPLTTAGCATCTGTGSAQTCLTCSSSKKVRPDKKGCIASCPPSVTTENSGVCECTPGNKPSSDGTTCVPNADQCEDPLTTAGCATCTGTGSAQTCLTCSSSKKVRPDKKGCIASCPPSVTTENSGVCECTPGNKPSSDGTTCVPNADQCEDPLTTAGCATCTGTGSAQTCLTCSSSKKVRPDKKGCIASCPPSVTTENSGVCECTPGNKPSSDGTTCVPNADQCEDPLTTAGCATCTGTGSAQTCLTCSSSKKVRPDKKGCIASCPPSVTTENSGVCECTPGNKPSSDGTTCVPNADQCEDPLTTAGCATCTGTGSAQTCLTCSSSKKVRPDKKGCIASCPPSVTTENSGVCECTPGNKPSSDGTTCVPNADQCEDPLTTAGCATCTGTGSAQTCLTCSSSKKVRPDKKGCIASCPPSVTTENSGVCECTPGNKPSSDGTTCVPNADQCEDPLTTAGCATCTGTGSAQTCLTCSSSKKVRPDKKGCIASCPPSVTTENSGVCECTPGNKPSSDGTTCVPNADQCEDPLTTAGCATCTGTGSAQTCLTCSSSKKVRPDKKGCIASCPPSVTTENSGVCECTPGNKPSSDGTTCVPNADQCEDPLTTAGCATCTGTGSAQTCLTCSSSKKVRPDKKGCIASCPPSVTTENSGVCECTPGNKPSSDGTTCVPNADQCEDPLTTAGCATCTGTGSAQTCLTCSSSKKVRPDKKGCIASCPPSVTTENSGVCECTPGNKPSSDGTTCVPNADQCEDPLTTAGCATCTGTGSAQTCLTCSSSKKVRPDKKGCIASCPPSVTTENSGVCECTPGNKPSSDGTTCVPNADQCEDPLTTAGCATCTGTGSAQTCLTCSSSKKVRPDKKGCIASCPPSVTTENSGVCECTPGNKPSSDGTTCVPNADQCEDPLTTAGCATCTGTGSAQTCLTCSSSKKVRPDKKGCIASCPPSVTTENSGVCECTPGNKPSSDGTTCVPNADQCEDPLTTAGCATCTGTGSAQTCLTCSSSKKVRPDKKGCIASCPPSVTTENSGVCECTPGNKPSSDGTTCVPNADQCEDPLTTAGCATCTGTGSAQTCLTCSSSKKVRPDKKGCIASCPPSVTTENSGVCECTPGNKPSSDGTTCVPNADQCEDPLTTAGCATCTGTGSAQTCLTCSSSKKVRPDKKGCIASCPPSVTTENSGVCECTPGNKPSSDGTTCVPNADQCEDPLTTAGCATCTGTGSAQTCLTCSSSKKVRPDKKGCIASCPPSVTTENSGVCECTPGNKPSSDGTTCVSETACNTPNCKTCDNPKTDNEICTECNDGDYLTPTKQCTQSCGAIGSYYDGDKACEPCDPSCAGCTTKGPAKCTLCPPGKRLQYTNDDPNQGGSCVDECKAEVDGCAECGAVIGGTKYCSKCKEDKWAPQNGVCANSVTRNSFCTNAAGGVCTQCAADHFLQDGGCYKLGRQPGIQICTLADSNGGCQTCANSLQPNDGACPSCHSTCKTCSTADSSDKCTSCAAGYYMVGSGPNTCISCDSNSGSVKGVAGCMSCAPPPNNQGSVVCYLINDSGSTNKSSGLSTGAIAGISVAVVVVVGGLVGFLCWWFLCRGKA</sequence>
<dbReference type="PANTHER" id="PTHR23275">
    <property type="entry name" value="CABRIOLET.-RELATED"/>
    <property type="match status" value="1"/>
</dbReference>
<feature type="domain" description="EGF-like" evidence="3">
    <location>
        <begin position="1184"/>
        <end position="1230"/>
    </location>
</feature>
<feature type="domain" description="EGF-like" evidence="3">
    <location>
        <begin position="734"/>
        <end position="780"/>
    </location>
</feature>
<gene>
    <name evidence="4" type="ORF">GL50803_00137717</name>
</gene>
<feature type="domain" description="EGF-like" evidence="3">
    <location>
        <begin position="509"/>
        <end position="555"/>
    </location>
</feature>
<feature type="domain" description="EGF-like" evidence="3">
    <location>
        <begin position="1662"/>
        <end position="1701"/>
    </location>
</feature>
<feature type="domain" description="EGF-like" evidence="3">
    <location>
        <begin position="1259"/>
        <end position="1305"/>
    </location>
</feature>
<organism evidence="4 5">
    <name type="scientific">Giardia intestinalis (strain ATCC 50803 / WB clone C6)</name>
    <name type="common">Giardia lamblia</name>
    <dbReference type="NCBI Taxonomy" id="184922"/>
    <lineage>
        <taxon>Eukaryota</taxon>
        <taxon>Metamonada</taxon>
        <taxon>Diplomonadida</taxon>
        <taxon>Hexamitidae</taxon>
        <taxon>Giardiinae</taxon>
        <taxon>Giardia</taxon>
    </lineage>
</organism>
<evidence type="ECO:0000313" key="5">
    <source>
        <dbReference type="Proteomes" id="UP000001548"/>
    </source>
</evidence>
<proteinExistence type="predicted"/>
<dbReference type="SMART" id="SM00181">
    <property type="entry name" value="EGF"/>
    <property type="match status" value="23"/>
</dbReference>
<feature type="domain" description="EGF-like" evidence="3">
    <location>
        <begin position="434"/>
        <end position="480"/>
    </location>
</feature>
<keyword evidence="1" id="KW-1133">Transmembrane helix</keyword>
<feature type="domain" description="EGF-like" evidence="3">
    <location>
        <begin position="1334"/>
        <end position="1380"/>
    </location>
</feature>
<dbReference type="InterPro" id="IPR052798">
    <property type="entry name" value="Giardia_VSA"/>
</dbReference>
<feature type="domain" description="EGF-like" evidence="3">
    <location>
        <begin position="1109"/>
        <end position="1155"/>
    </location>
</feature>
<feature type="domain" description="EGF-like" evidence="3">
    <location>
        <begin position="1559"/>
        <end position="1605"/>
    </location>
</feature>
<dbReference type="InterPro" id="IPR009030">
    <property type="entry name" value="Growth_fac_rcpt_cys_sf"/>
</dbReference>
<reference evidence="4 5" key="1">
    <citation type="journal article" date="2007" name="Science">
        <title>Genomic minimalism in the early diverging intestinal parasite Giardia lamblia.</title>
        <authorList>
            <person name="Morrison H.G."/>
            <person name="McArthur A.G."/>
            <person name="Gillin F.D."/>
            <person name="Aley S.B."/>
            <person name="Adam R.D."/>
            <person name="Olsen G.J."/>
            <person name="Best A.A."/>
            <person name="Cande W.Z."/>
            <person name="Chen F."/>
            <person name="Cipriano M.J."/>
            <person name="Davids B.J."/>
            <person name="Dawson S.C."/>
            <person name="Elmendorf H.G."/>
            <person name="Hehl A.B."/>
            <person name="Holder M.E."/>
            <person name="Huse S.M."/>
            <person name="Kim U.U."/>
            <person name="Lasek-Nesselquist E."/>
            <person name="Manning G."/>
            <person name="Nigam A."/>
            <person name="Nixon J.E."/>
            <person name="Palm D."/>
            <person name="Passamaneck N.E."/>
            <person name="Prabhu A."/>
            <person name="Reich C.I."/>
            <person name="Reiner D.S."/>
            <person name="Samuelson J."/>
            <person name="Svard S.G."/>
            <person name="Sogin M.L."/>
        </authorList>
    </citation>
    <scope>NUCLEOTIDE SEQUENCE [LARGE SCALE GENOMIC DNA]</scope>
    <source>
        <strain evidence="4 5">WB C6</strain>
    </source>
</reference>
<dbReference type="EMBL" id="AACB03000001">
    <property type="protein sequence ID" value="KAE8305145.1"/>
    <property type="molecule type" value="Genomic_DNA"/>
</dbReference>
<keyword evidence="2" id="KW-0732">Signal</keyword>
<dbReference type="InterPro" id="IPR000742">
    <property type="entry name" value="EGF"/>
</dbReference>
<dbReference type="InParanoid" id="A0A644F945"/>
<dbReference type="Pfam" id="PF03302">
    <property type="entry name" value="VSP"/>
    <property type="match status" value="2"/>
</dbReference>
<feature type="domain" description="EGF-like" evidence="3">
    <location>
        <begin position="809"/>
        <end position="855"/>
    </location>
</feature>
<dbReference type="Gene3D" id="2.10.220.10">
    <property type="entry name" value="Hormone Receptor, Insulin-like Growth Factor Receptor 1, Chain A, domain 2"/>
    <property type="match status" value="1"/>
</dbReference>
<evidence type="ECO:0000313" key="4">
    <source>
        <dbReference type="EMBL" id="KAE8305145.1"/>
    </source>
</evidence>
<feature type="domain" description="EGF-like" evidence="3">
    <location>
        <begin position="134"/>
        <end position="180"/>
    </location>
</feature>
<feature type="domain" description="EGF-like" evidence="3">
    <location>
        <begin position="884"/>
        <end position="930"/>
    </location>
</feature>
<feature type="domain" description="EGF-like" evidence="3">
    <location>
        <begin position="1034"/>
        <end position="1080"/>
    </location>
</feature>
<keyword evidence="1" id="KW-0812">Transmembrane</keyword>
<feature type="domain" description="EGF-like" evidence="3">
    <location>
        <begin position="1808"/>
        <end position="1843"/>
    </location>
</feature>
<dbReference type="InterPro" id="IPR005127">
    <property type="entry name" value="Giardia_VSP"/>
</dbReference>
<feature type="domain" description="EGF-like" evidence="3">
    <location>
        <begin position="1409"/>
        <end position="1455"/>
    </location>
</feature>
<feature type="domain" description="EGF-like" evidence="3">
    <location>
        <begin position="59"/>
        <end position="105"/>
    </location>
</feature>
<feature type="signal peptide" evidence="2">
    <location>
        <begin position="1"/>
        <end position="16"/>
    </location>
</feature>
<feature type="domain" description="EGF-like" evidence="3">
    <location>
        <begin position="1484"/>
        <end position="1530"/>
    </location>
</feature>
<keyword evidence="5" id="KW-1185">Reference proteome</keyword>
<evidence type="ECO:0000259" key="3">
    <source>
        <dbReference type="SMART" id="SM00181"/>
    </source>
</evidence>